<gene>
    <name evidence="4" type="ORF">BN381_150084</name>
</gene>
<organism evidence="4 5">
    <name type="scientific">Candidatus Neomicrothrix parvicella RN1</name>
    <dbReference type="NCBI Taxonomy" id="1229780"/>
    <lineage>
        <taxon>Bacteria</taxon>
        <taxon>Bacillati</taxon>
        <taxon>Actinomycetota</taxon>
        <taxon>Acidimicrobiia</taxon>
        <taxon>Acidimicrobiales</taxon>
        <taxon>Microthrixaceae</taxon>
        <taxon>Candidatus Neomicrothrix</taxon>
    </lineage>
</organism>
<evidence type="ECO:0000259" key="3">
    <source>
        <dbReference type="Pfam" id="PF08768"/>
    </source>
</evidence>
<dbReference type="HOGENOM" id="CLU_680928_0_0_11"/>
<proteinExistence type="inferred from homology"/>
<dbReference type="PANTHER" id="PTHR38768:SF1">
    <property type="entry name" value="UPF0502 PROTEIN YCEH"/>
    <property type="match status" value="1"/>
</dbReference>
<dbReference type="CDD" id="cd07828">
    <property type="entry name" value="lipocalin_heme-bd-THAP4-like"/>
    <property type="match status" value="1"/>
</dbReference>
<dbReference type="STRING" id="1229780.BN381_150084"/>
<comment type="similarity">
    <text evidence="1">Belongs to the UPF0502 family.</text>
</comment>
<evidence type="ECO:0000313" key="4">
    <source>
        <dbReference type="EMBL" id="CCM62971.1"/>
    </source>
</evidence>
<protein>
    <recommendedName>
        <fullName evidence="3">THAP4-like heme-binding domain-containing protein</fullName>
    </recommendedName>
</protein>
<feature type="compositionally biased region" description="Polar residues" evidence="2">
    <location>
        <begin position="18"/>
        <end position="29"/>
    </location>
</feature>
<dbReference type="InterPro" id="IPR012674">
    <property type="entry name" value="Calycin"/>
</dbReference>
<dbReference type="Gene3D" id="1.10.10.10">
    <property type="entry name" value="Winged helix-like DNA-binding domain superfamily/Winged helix DNA-binding domain"/>
    <property type="match status" value="2"/>
</dbReference>
<dbReference type="Pfam" id="PF04337">
    <property type="entry name" value="DUF480"/>
    <property type="match status" value="1"/>
</dbReference>
<feature type="domain" description="THAP4-like heme-binding" evidence="3">
    <location>
        <begin position="241"/>
        <end position="397"/>
    </location>
</feature>
<accession>R4Z107</accession>
<dbReference type="Proteomes" id="UP000018291">
    <property type="component" value="Unassembled WGS sequence"/>
</dbReference>
<feature type="region of interest" description="Disordered" evidence="2">
    <location>
        <begin position="1"/>
        <end position="33"/>
    </location>
</feature>
<sequence>MARARRSSLDGDIFRGGSSVTEQASTGAQQAHDPLSDVELRVLGCLMEKELTVPSTYPLTLKSLVTAANQSSSRNPIMSLGEDEVSGALDRLRERSLIRRVYPRSGERREKFRQVADEVLELAGGRRAVLTLLMLRGPQTPSELRNRAVRLHEFGEPTELTDALGELAGRSTPLVVELPRQPGRRENRWAHLLGENLGVQPADPQLGDGRPSVERHVGAPAVMTPGPHTVGAAAPPMSPALEPFRSMLGRWEGDGVGEYPTIDDFAYTETITFAPLADKPVIQYTSTTRHADDGRPLHAETGYLRVLGESKLELVVAQAPGLIEAGSGIATHPGGADDRHAVRLVIDSTIVSGTTTAKEVTATERCYLVTGGRLEYDIAMAAVGHPMTHHLTAELKRVGAASAL</sequence>
<evidence type="ECO:0000256" key="2">
    <source>
        <dbReference type="SAM" id="MobiDB-lite"/>
    </source>
</evidence>
<name>R4Z107_9ACTN</name>
<comment type="caution">
    <text evidence="4">The sequence shown here is derived from an EMBL/GenBank/DDBJ whole genome shotgun (WGS) entry which is preliminary data.</text>
</comment>
<dbReference type="Pfam" id="PF08768">
    <property type="entry name" value="THAP4_heme-bd"/>
    <property type="match status" value="1"/>
</dbReference>
<dbReference type="SUPFAM" id="SSF50814">
    <property type="entry name" value="Lipocalins"/>
    <property type="match status" value="1"/>
</dbReference>
<evidence type="ECO:0000313" key="5">
    <source>
        <dbReference type="Proteomes" id="UP000018291"/>
    </source>
</evidence>
<dbReference type="eggNOG" id="COG3132">
    <property type="taxonomic scope" value="Bacteria"/>
</dbReference>
<dbReference type="AlphaFoldDB" id="R4Z107"/>
<evidence type="ECO:0000256" key="1">
    <source>
        <dbReference type="HAMAP-Rule" id="MF_01584"/>
    </source>
</evidence>
<dbReference type="InterPro" id="IPR007432">
    <property type="entry name" value="DUF480"/>
</dbReference>
<reference evidence="4 5" key="1">
    <citation type="journal article" date="2013" name="ISME J.">
        <title>Metabolic model for the filamentous 'Candidatus Microthrix parvicella' based on genomic and metagenomic analyses.</title>
        <authorList>
            <person name="Jon McIlroy S."/>
            <person name="Kristiansen R."/>
            <person name="Albertsen M."/>
            <person name="Michael Karst S."/>
            <person name="Rossetti S."/>
            <person name="Lund Nielsen J."/>
            <person name="Tandoi V."/>
            <person name="James Seviour R."/>
            <person name="Nielsen P.H."/>
        </authorList>
    </citation>
    <scope>NUCLEOTIDE SEQUENCE [LARGE SCALE GENOMIC DNA]</scope>
    <source>
        <strain evidence="4 5">RN1</strain>
    </source>
</reference>
<dbReference type="Gene3D" id="2.40.128.20">
    <property type="match status" value="1"/>
</dbReference>
<dbReference type="HAMAP" id="MF_01584">
    <property type="entry name" value="UPF0502"/>
    <property type="match status" value="1"/>
</dbReference>
<dbReference type="SUPFAM" id="SSF46785">
    <property type="entry name" value="Winged helix' DNA-binding domain"/>
    <property type="match status" value="2"/>
</dbReference>
<dbReference type="InterPro" id="IPR014878">
    <property type="entry name" value="THAP4-like_heme-bd"/>
</dbReference>
<keyword evidence="5" id="KW-1185">Reference proteome</keyword>
<dbReference type="InterPro" id="IPR036390">
    <property type="entry name" value="WH_DNA-bd_sf"/>
</dbReference>
<dbReference type="EMBL" id="CANL01000007">
    <property type="protein sequence ID" value="CCM62971.1"/>
    <property type="molecule type" value="Genomic_DNA"/>
</dbReference>
<dbReference type="InterPro" id="IPR036388">
    <property type="entry name" value="WH-like_DNA-bd_sf"/>
</dbReference>
<dbReference type="PANTHER" id="PTHR38768">
    <property type="entry name" value="UPF0502 PROTEIN YCEH"/>
    <property type="match status" value="1"/>
</dbReference>
<dbReference type="eggNOG" id="COG4044">
    <property type="taxonomic scope" value="Bacteria"/>
</dbReference>